<name>A0A6G4EGF4_CLOBO</name>
<dbReference type="AlphaFoldDB" id="A0A6G4EGF4"/>
<organism evidence="1">
    <name type="scientific">Clostridium botulinum</name>
    <dbReference type="NCBI Taxonomy" id="1491"/>
    <lineage>
        <taxon>Bacteria</taxon>
        <taxon>Bacillati</taxon>
        <taxon>Bacillota</taxon>
        <taxon>Clostridia</taxon>
        <taxon>Eubacteriales</taxon>
        <taxon>Clostridiaceae</taxon>
        <taxon>Clostridium</taxon>
    </lineage>
</organism>
<sequence>MLYEKTADFIFKTTAKRIKDRKKELGFTYYNIMGYDSKVSYELSRKEYDYNMVQKIANEKTSRNNPYLLTDKYAYLFKEALDLYSYHDLYWGTDDEIKAYSEDLFYHLLEDMKKDPLTKRNIADLLNLKSKEGIYNTLSEKFFEIFYQFTKGKSIEYYDFDIVDDKDNKAYSPHNEKLKFSDEGTLSFKKLDMNIEKFAQERLFLILTGEMVTALAGL</sequence>
<dbReference type="EMBL" id="SWRL01000008">
    <property type="protein sequence ID" value="NFH62238.1"/>
    <property type="molecule type" value="Genomic_DNA"/>
</dbReference>
<comment type="caution">
    <text evidence="1">The sequence shown here is derived from an EMBL/GenBank/DDBJ whole genome shotgun (WGS) entry which is preliminary data.</text>
</comment>
<evidence type="ECO:0000313" key="1">
    <source>
        <dbReference type="EMBL" id="NFH62238.1"/>
    </source>
</evidence>
<gene>
    <name evidence="1" type="ORF">FC962_10085</name>
</gene>
<proteinExistence type="predicted"/>
<protein>
    <submittedName>
        <fullName evidence="1">Uncharacterized protein</fullName>
    </submittedName>
</protein>
<accession>A0A6G4EGF4</accession>
<dbReference type="RefSeq" id="WP_061318056.1">
    <property type="nucleotide sequence ID" value="NZ_CP013247.1"/>
</dbReference>
<reference evidence="1" key="1">
    <citation type="submission" date="2019-04" db="EMBL/GenBank/DDBJ databases">
        <title>Genome sequencing of Clostridium botulinum Groups I-IV and Clostridium butyricum.</title>
        <authorList>
            <person name="Brunt J."/>
            <person name="Van Vliet A.H.M."/>
            <person name="Stringer S.C."/>
            <person name="Carter A.T."/>
            <person name="Peck M.W."/>
        </authorList>
    </citation>
    <scope>NUCLEOTIDE SEQUENCE</scope>
    <source>
        <strain evidence="1">IFR 15/031</strain>
    </source>
</reference>